<dbReference type="PATRIC" id="fig|1254439.12.peg.1814"/>
<dbReference type="HOGENOM" id="CLU_2987485_0_0_11"/>
<keyword evidence="2" id="KW-1185">Reference proteome</keyword>
<dbReference type="Proteomes" id="UP000011835">
    <property type="component" value="Chromosome"/>
</dbReference>
<sequence>MFSARTLGRAFLVSHTFHYLMADGAIAGQGGRSRCRSVVGKSWISAFRERLGRGASL</sequence>
<protein>
    <submittedName>
        <fullName evidence="1">Uncharacterized protein</fullName>
    </submittedName>
</protein>
<gene>
    <name evidence="1" type="ORF">D805_1821</name>
</gene>
<dbReference type="AlphaFoldDB" id="M4RHP6"/>
<accession>M4RHP6</accession>
<dbReference type="KEGG" id="btp:D805_1821"/>
<evidence type="ECO:0000313" key="1">
    <source>
        <dbReference type="EMBL" id="AGH42088.1"/>
    </source>
</evidence>
<organism evidence="1 2">
    <name type="scientific">Bifidobacterium thermophilum RBL67</name>
    <dbReference type="NCBI Taxonomy" id="1254439"/>
    <lineage>
        <taxon>Bacteria</taxon>
        <taxon>Bacillati</taxon>
        <taxon>Actinomycetota</taxon>
        <taxon>Actinomycetes</taxon>
        <taxon>Bifidobacteriales</taxon>
        <taxon>Bifidobacteriaceae</taxon>
        <taxon>Bifidobacterium</taxon>
    </lineage>
</organism>
<reference evidence="1 2" key="1">
    <citation type="journal article" date="2013" name="Genome Announc.">
        <title>Complete Genome Sequence of the Probiotic Bifidobacterium thermophilum Strain RBL67.</title>
        <authorList>
            <person name="Jans C."/>
            <person name="Lacroix C."/>
            <person name="Follador R."/>
            <person name="Stevens M.J."/>
        </authorList>
    </citation>
    <scope>NUCLEOTIDE SEQUENCE [LARGE SCALE GENOMIC DNA]</scope>
    <source>
        <strain evidence="1 2">RBL67</strain>
    </source>
</reference>
<name>M4RHP6_9BIFI</name>
<proteinExistence type="predicted"/>
<dbReference type="EMBL" id="CP004346">
    <property type="protein sequence ID" value="AGH42088.1"/>
    <property type="molecule type" value="Genomic_DNA"/>
</dbReference>
<evidence type="ECO:0000313" key="2">
    <source>
        <dbReference type="Proteomes" id="UP000011835"/>
    </source>
</evidence>